<sequence>MMRQHRRTRLARVPYRIAALALWVALGGAAGAQDSDYRLAPGDRLGLSVYGQAELSGEFVVNGSGALFLPLVGEVSVSAMTLPEAQKQIVSHLADGFLQQPVVSLRITEMRPIYLLGDVRVAGSYPFRYGASVLSGIALAGGFALPEQAQISQRTEFLSADERVRVLEATLRLLTVRRERLEAQRQDREDFTPPRGSERDEGFTRLLAEERGILKAQRSAFAQSAEMLRAQKPRIEAEIAGVEAQRKAEETQLRLIQSHLEDYEKLISNGLARRYQGIELQREEARNKGTIARLNSELARLDLAIGDLALRAQELTDTYHRRILAELQDVTTRLTEVEMQLPSAREIREARLQSGGMLGAASPGTPARKVFITRAVGERTETFEANERALLQPGDIIDVRREPPTSPIRTSLALPEPGSLPAR</sequence>
<organism evidence="6">
    <name type="scientific">Methylobacterium bullatum</name>
    <dbReference type="NCBI Taxonomy" id="570505"/>
    <lineage>
        <taxon>Bacteria</taxon>
        <taxon>Pseudomonadati</taxon>
        <taxon>Pseudomonadota</taxon>
        <taxon>Alphaproteobacteria</taxon>
        <taxon>Hyphomicrobiales</taxon>
        <taxon>Methylobacteriaceae</taxon>
        <taxon>Methylobacterium</taxon>
    </lineage>
</organism>
<feature type="chain" id="PRO_5025649471" description="Polysialic acid transport protein KpsD" evidence="3">
    <location>
        <begin position="33"/>
        <end position="423"/>
    </location>
</feature>
<proteinExistence type="predicted"/>
<evidence type="ECO:0000259" key="5">
    <source>
        <dbReference type="Pfam" id="PF25994"/>
    </source>
</evidence>
<evidence type="ECO:0000256" key="3">
    <source>
        <dbReference type="SAM" id="SignalP"/>
    </source>
</evidence>
<keyword evidence="1 3" id="KW-0732">Signal</keyword>
<dbReference type="PANTHER" id="PTHR33619:SF3">
    <property type="entry name" value="POLYSACCHARIDE EXPORT PROTEIN GFCE-RELATED"/>
    <property type="match status" value="1"/>
</dbReference>
<feature type="region of interest" description="Disordered" evidence="2">
    <location>
        <begin position="398"/>
        <end position="423"/>
    </location>
</feature>
<geneLocation type="plasmid" evidence="6">
    <name>1</name>
</geneLocation>
<feature type="domain" description="Polysaccharide export protein N-terminal" evidence="4">
    <location>
        <begin position="32"/>
        <end position="107"/>
    </location>
</feature>
<dbReference type="InterPro" id="IPR003715">
    <property type="entry name" value="Poly_export_N"/>
</dbReference>
<dbReference type="Gene3D" id="3.30.1950.10">
    <property type="entry name" value="wza like domain"/>
    <property type="match status" value="1"/>
</dbReference>
<dbReference type="AlphaFoldDB" id="A0A679JFY5"/>
<name>A0A679JFY5_9HYPH</name>
<keyword evidence="6" id="KW-0614">Plasmid</keyword>
<dbReference type="Pfam" id="PF02563">
    <property type="entry name" value="Poly_export"/>
    <property type="match status" value="1"/>
</dbReference>
<gene>
    <name evidence="6" type="ORF">MBLL_01234</name>
</gene>
<dbReference type="GO" id="GO:0015159">
    <property type="term" value="F:polysaccharide transmembrane transporter activity"/>
    <property type="evidence" value="ECO:0007669"/>
    <property type="project" value="InterPro"/>
</dbReference>
<evidence type="ECO:0000259" key="4">
    <source>
        <dbReference type="Pfam" id="PF02563"/>
    </source>
</evidence>
<feature type="signal peptide" evidence="3">
    <location>
        <begin position="1"/>
        <end position="32"/>
    </location>
</feature>
<evidence type="ECO:0008006" key="7">
    <source>
        <dbReference type="Google" id="ProtNLM"/>
    </source>
</evidence>
<dbReference type="RefSeq" id="WP_339159781.1">
    <property type="nucleotide sequence ID" value="NZ_LR743510.1"/>
</dbReference>
<dbReference type="InterPro" id="IPR049712">
    <property type="entry name" value="Poly_export"/>
</dbReference>
<dbReference type="EMBL" id="LR743510">
    <property type="protein sequence ID" value="CAA2138618.1"/>
    <property type="molecule type" value="Genomic_DNA"/>
</dbReference>
<evidence type="ECO:0000256" key="2">
    <source>
        <dbReference type="SAM" id="MobiDB-lite"/>
    </source>
</evidence>
<accession>A0A679JFY5</accession>
<protein>
    <recommendedName>
        <fullName evidence="7">Polysialic acid transport protein KpsD</fullName>
    </recommendedName>
</protein>
<evidence type="ECO:0000313" key="6">
    <source>
        <dbReference type="EMBL" id="CAA2138618.1"/>
    </source>
</evidence>
<dbReference type="InterPro" id="IPR058781">
    <property type="entry name" value="HH_AprE-like"/>
</dbReference>
<dbReference type="Pfam" id="PF25994">
    <property type="entry name" value="HH_AprE"/>
    <property type="match status" value="1"/>
</dbReference>
<feature type="domain" description="AprE-like long alpha-helical hairpin" evidence="5">
    <location>
        <begin position="162"/>
        <end position="346"/>
    </location>
</feature>
<reference evidence="6" key="1">
    <citation type="submission" date="2019-12" db="EMBL/GenBank/DDBJ databases">
        <authorList>
            <person name="Cremers G."/>
        </authorList>
    </citation>
    <scope>NUCLEOTIDE SEQUENCE</scope>
    <source>
        <strain evidence="6">Mbul2</strain>
        <plasmid evidence="6">1</plasmid>
    </source>
</reference>
<dbReference type="PANTHER" id="PTHR33619">
    <property type="entry name" value="POLYSACCHARIDE EXPORT PROTEIN GFCE-RELATED"/>
    <property type="match status" value="1"/>
</dbReference>
<evidence type="ECO:0000256" key="1">
    <source>
        <dbReference type="ARBA" id="ARBA00022729"/>
    </source>
</evidence>